<dbReference type="Pfam" id="PF01380">
    <property type="entry name" value="SIS"/>
    <property type="match status" value="1"/>
</dbReference>
<accession>G5II63</accession>
<evidence type="ECO:0000256" key="2">
    <source>
        <dbReference type="ARBA" id="ARBA00012916"/>
    </source>
</evidence>
<dbReference type="Gene3D" id="3.40.50.10490">
    <property type="entry name" value="Glucose-6-phosphate isomerase like protein, domain 1"/>
    <property type="match status" value="2"/>
</dbReference>
<comment type="catalytic activity">
    <reaction evidence="1">
        <text>D-fructose 6-phosphate + L-glutamine = D-glucosamine 6-phosphate + L-glutamate</text>
        <dbReference type="Rhea" id="RHEA:13237"/>
        <dbReference type="ChEBI" id="CHEBI:29985"/>
        <dbReference type="ChEBI" id="CHEBI:58359"/>
        <dbReference type="ChEBI" id="CHEBI:58725"/>
        <dbReference type="ChEBI" id="CHEBI:61527"/>
        <dbReference type="EC" id="2.6.1.16"/>
    </reaction>
</comment>
<dbReference type="InterPro" id="IPR046348">
    <property type="entry name" value="SIS_dom_sf"/>
</dbReference>
<dbReference type="InterPro" id="IPR001347">
    <property type="entry name" value="SIS_dom"/>
</dbReference>
<comment type="caution">
    <text evidence="6">The sequence shown here is derived from an EMBL/GenBank/DDBJ whole genome shotgun (WGS) entry which is preliminary data.</text>
</comment>
<dbReference type="AlphaFoldDB" id="G5II63"/>
<gene>
    <name evidence="6" type="ORF">HMPREF9473_03191</name>
</gene>
<dbReference type="CDD" id="cd05008">
    <property type="entry name" value="SIS_GlmS_GlmD_1"/>
    <property type="match status" value="1"/>
</dbReference>
<dbReference type="OrthoDB" id="7808879at2"/>
<keyword evidence="4" id="KW-0677">Repeat</keyword>
<dbReference type="GO" id="GO:0004360">
    <property type="term" value="F:glutamine-fructose-6-phosphate transaminase (isomerizing) activity"/>
    <property type="evidence" value="ECO:0007669"/>
    <property type="project" value="UniProtKB-EC"/>
</dbReference>
<protein>
    <recommendedName>
        <fullName evidence="3">Glutamine--fructose-6-phosphate aminotransferase [isomerizing]</fullName>
        <ecNumber evidence="2">2.6.1.16</ecNumber>
    </recommendedName>
</protein>
<dbReference type="InterPro" id="IPR035466">
    <property type="entry name" value="GlmS/AgaS_SIS"/>
</dbReference>
<organism evidence="6 7">
    <name type="scientific">Hungatella hathewayi WAL-18680</name>
    <dbReference type="NCBI Taxonomy" id="742737"/>
    <lineage>
        <taxon>Bacteria</taxon>
        <taxon>Bacillati</taxon>
        <taxon>Bacillota</taxon>
        <taxon>Clostridia</taxon>
        <taxon>Lachnospirales</taxon>
        <taxon>Lachnospiraceae</taxon>
        <taxon>Hungatella</taxon>
    </lineage>
</organism>
<dbReference type="SUPFAM" id="SSF53697">
    <property type="entry name" value="SIS domain"/>
    <property type="match status" value="1"/>
</dbReference>
<evidence type="ECO:0000313" key="6">
    <source>
        <dbReference type="EMBL" id="EHI58799.1"/>
    </source>
</evidence>
<reference evidence="6 7" key="1">
    <citation type="submission" date="2011-08" db="EMBL/GenBank/DDBJ databases">
        <title>The Genome Sequence of Clostridium hathewayi WAL-18680.</title>
        <authorList>
            <consortium name="The Broad Institute Genome Sequencing Platform"/>
            <person name="Earl A."/>
            <person name="Ward D."/>
            <person name="Feldgarden M."/>
            <person name="Gevers D."/>
            <person name="Finegold S.M."/>
            <person name="Summanen P.H."/>
            <person name="Molitoris D.R."/>
            <person name="Song M."/>
            <person name="Daigneault M."/>
            <person name="Allen-Vercoe E."/>
            <person name="Young S.K."/>
            <person name="Zeng Q."/>
            <person name="Gargeya S."/>
            <person name="Fitzgerald M."/>
            <person name="Haas B."/>
            <person name="Abouelleil A."/>
            <person name="Alvarado L."/>
            <person name="Arachchi H.M."/>
            <person name="Berlin A."/>
            <person name="Brown A."/>
            <person name="Chapman S.B."/>
            <person name="Chen Z."/>
            <person name="Dunbar C."/>
            <person name="Freedman E."/>
            <person name="Gearin G."/>
            <person name="Gellesch M."/>
            <person name="Goldberg J."/>
            <person name="Griggs A."/>
            <person name="Gujja S."/>
            <person name="Heiman D."/>
            <person name="Howarth C."/>
            <person name="Larson L."/>
            <person name="Lui A."/>
            <person name="MacDonald P.J.P."/>
            <person name="Montmayeur A."/>
            <person name="Murphy C."/>
            <person name="Neiman D."/>
            <person name="Pearson M."/>
            <person name="Priest M."/>
            <person name="Roberts A."/>
            <person name="Saif S."/>
            <person name="Shea T."/>
            <person name="Shenoy N."/>
            <person name="Sisk P."/>
            <person name="Stolte C."/>
            <person name="Sykes S."/>
            <person name="Wortman J."/>
            <person name="Nusbaum C."/>
            <person name="Birren B."/>
        </authorList>
    </citation>
    <scope>NUCLEOTIDE SEQUENCE [LARGE SCALE GENOMIC DNA]</scope>
    <source>
        <strain evidence="6 7">WAL-18680</strain>
    </source>
</reference>
<name>G5II63_9FIRM</name>
<dbReference type="Proteomes" id="UP000005384">
    <property type="component" value="Unassembled WGS sequence"/>
</dbReference>
<dbReference type="GO" id="GO:0097367">
    <property type="term" value="F:carbohydrate derivative binding"/>
    <property type="evidence" value="ECO:0007669"/>
    <property type="project" value="InterPro"/>
</dbReference>
<dbReference type="HOGENOM" id="CLU_060283_0_0_9"/>
<evidence type="ECO:0000256" key="1">
    <source>
        <dbReference type="ARBA" id="ARBA00001031"/>
    </source>
</evidence>
<sequence length="374" mass="41152">MKSNFGLIHQVYSLPELIRQQYEDLEPKTRTILGTPEIFGIRQIIITGCGDSYAAALAVKDAFMELTGLAVEAVPAIELSRTAPDFIFGSSPNNPLVIAVSNSGSVVRMNEAVKRAGSHGAFTLAVTGNRQSELAKSALRVLDLEVPPFEPAPGTRSYVVSLMALLLIAIRIGEVRGRYPMDTAMSMRYDMMAQARQLEDALPDMDSSMKQLAESWMDLEAFDFVGTGMEYGAAWYAHAKVVEQLGRYSFYKNSEDWLHTHIFFRNTEKIGTVIFADSRNPAASRTRETIGYAAQLGRPLLVIGDEKVELPGRSIAVPVTEYYMNSCLTQFAPVSLLANHIANLIGEEDGRGCKGVWSIADGARCIRDSRVEIL</sequence>
<feature type="domain" description="SIS" evidence="5">
    <location>
        <begin position="34"/>
        <end position="178"/>
    </location>
</feature>
<evidence type="ECO:0000256" key="4">
    <source>
        <dbReference type="ARBA" id="ARBA00022737"/>
    </source>
</evidence>
<dbReference type="EC" id="2.6.1.16" evidence="2"/>
<evidence type="ECO:0000313" key="7">
    <source>
        <dbReference type="Proteomes" id="UP000005384"/>
    </source>
</evidence>
<keyword evidence="7" id="KW-1185">Reference proteome</keyword>
<evidence type="ECO:0000256" key="3">
    <source>
        <dbReference type="ARBA" id="ARBA00016090"/>
    </source>
</evidence>
<dbReference type="RefSeq" id="WP_006781170.1">
    <property type="nucleotide sequence ID" value="NZ_CP040506.1"/>
</dbReference>
<dbReference type="PROSITE" id="PS51464">
    <property type="entry name" value="SIS"/>
    <property type="match status" value="1"/>
</dbReference>
<dbReference type="GO" id="GO:0006487">
    <property type="term" value="P:protein N-linked glycosylation"/>
    <property type="evidence" value="ECO:0007669"/>
    <property type="project" value="TreeGrafter"/>
</dbReference>
<dbReference type="EMBL" id="ADLN01000084">
    <property type="protein sequence ID" value="EHI58799.1"/>
    <property type="molecule type" value="Genomic_DNA"/>
</dbReference>
<proteinExistence type="predicted"/>
<dbReference type="PANTHER" id="PTHR10937">
    <property type="entry name" value="GLUCOSAMINE--FRUCTOSE-6-PHOSPHATE AMINOTRANSFERASE, ISOMERIZING"/>
    <property type="match status" value="1"/>
</dbReference>
<dbReference type="GO" id="GO:0006002">
    <property type="term" value="P:fructose 6-phosphate metabolic process"/>
    <property type="evidence" value="ECO:0007669"/>
    <property type="project" value="TreeGrafter"/>
</dbReference>
<dbReference type="GO" id="GO:0006047">
    <property type="term" value="P:UDP-N-acetylglucosamine metabolic process"/>
    <property type="evidence" value="ECO:0007669"/>
    <property type="project" value="TreeGrafter"/>
</dbReference>
<dbReference type="PANTHER" id="PTHR10937:SF0">
    <property type="entry name" value="GLUTAMINE--FRUCTOSE-6-PHOSPHATE TRANSAMINASE (ISOMERIZING)"/>
    <property type="match status" value="1"/>
</dbReference>
<evidence type="ECO:0000259" key="5">
    <source>
        <dbReference type="PROSITE" id="PS51464"/>
    </source>
</evidence>
<dbReference type="PATRIC" id="fig|742737.3.peg.3167"/>